<comment type="caution">
    <text evidence="11">The sequence shown here is derived from an EMBL/GenBank/DDBJ whole genome shotgun (WGS) entry which is preliminary data.</text>
</comment>
<dbReference type="InterPro" id="IPR050291">
    <property type="entry name" value="CDF_Transporter"/>
</dbReference>
<evidence type="ECO:0000259" key="9">
    <source>
        <dbReference type="Pfam" id="PF01545"/>
    </source>
</evidence>
<dbReference type="AlphaFoldDB" id="A0ABC8LMJ0"/>
<dbReference type="InterPro" id="IPR027469">
    <property type="entry name" value="Cation_efflux_TMD_sf"/>
</dbReference>
<dbReference type="InterPro" id="IPR002524">
    <property type="entry name" value="Cation_efflux"/>
</dbReference>
<evidence type="ECO:0000256" key="5">
    <source>
        <dbReference type="ARBA" id="ARBA00022692"/>
    </source>
</evidence>
<evidence type="ECO:0000313" key="11">
    <source>
        <dbReference type="EMBL" id="CAH8384620.1"/>
    </source>
</evidence>
<keyword evidence="12" id="KW-1185">Reference proteome</keyword>
<dbReference type="GO" id="GO:0005774">
    <property type="term" value="C:vacuolar membrane"/>
    <property type="evidence" value="ECO:0007669"/>
    <property type="project" value="UniProtKB-SubCell"/>
</dbReference>
<dbReference type="PANTHER" id="PTHR43840:SF45">
    <property type="entry name" value="METAL TOLERANCE PROTEIN C3-RELATED"/>
    <property type="match status" value="1"/>
</dbReference>
<evidence type="ECO:0000313" key="12">
    <source>
        <dbReference type="Proteomes" id="UP001642260"/>
    </source>
</evidence>
<evidence type="ECO:0000256" key="8">
    <source>
        <dbReference type="SAM" id="Phobius"/>
    </source>
</evidence>
<dbReference type="FunFam" id="3.30.70.1350:FF:000005">
    <property type="entry name" value="Metal tolerance protein 4"/>
    <property type="match status" value="1"/>
</dbReference>
<feature type="transmembrane region" description="Helical" evidence="8">
    <location>
        <begin position="262"/>
        <end position="282"/>
    </location>
</feature>
<keyword evidence="4" id="KW-0926">Vacuole</keyword>
<dbReference type="InterPro" id="IPR027470">
    <property type="entry name" value="Cation_efflux_CTD"/>
</dbReference>
<protein>
    <recommendedName>
        <fullName evidence="13">Cation efflux protein cytoplasmic domain-containing protein</fullName>
    </recommendedName>
</protein>
<dbReference type="NCBIfam" id="TIGR01297">
    <property type="entry name" value="CDF"/>
    <property type="match status" value="1"/>
</dbReference>
<evidence type="ECO:0000256" key="3">
    <source>
        <dbReference type="ARBA" id="ARBA00022448"/>
    </source>
</evidence>
<keyword evidence="3" id="KW-0813">Transport</keyword>
<evidence type="ECO:0000259" key="10">
    <source>
        <dbReference type="Pfam" id="PF16916"/>
    </source>
</evidence>
<gene>
    <name evidence="11" type="ORF">ERUC_LOCUS37103</name>
</gene>
<dbReference type="FunFam" id="1.20.1510.10:FF:000015">
    <property type="entry name" value="Metal tolerance protein 4"/>
    <property type="match status" value="1"/>
</dbReference>
<dbReference type="PANTHER" id="PTHR43840">
    <property type="entry name" value="MITOCHONDRIAL METAL TRANSPORTER 1-RELATED"/>
    <property type="match status" value="1"/>
</dbReference>
<keyword evidence="7 8" id="KW-0472">Membrane</keyword>
<keyword evidence="5 8" id="KW-0812">Transmembrane</keyword>
<comment type="subcellular location">
    <subcellularLocation>
        <location evidence="2">Vacuole membrane</location>
        <topology evidence="2">Multi-pass membrane protein</topology>
    </subcellularLocation>
</comment>
<name>A0ABC8LMJ0_ERUVS</name>
<evidence type="ECO:0000256" key="7">
    <source>
        <dbReference type="ARBA" id="ARBA00023136"/>
    </source>
</evidence>
<dbReference type="Proteomes" id="UP001642260">
    <property type="component" value="Unassembled WGS sequence"/>
</dbReference>
<feature type="transmembrane region" description="Helical" evidence="8">
    <location>
        <begin position="223"/>
        <end position="242"/>
    </location>
</feature>
<feature type="domain" description="Cation efflux protein cytoplasmic" evidence="10">
    <location>
        <begin position="326"/>
        <end position="391"/>
    </location>
</feature>
<feature type="transmembrane region" description="Helical" evidence="8">
    <location>
        <begin position="118"/>
        <end position="135"/>
    </location>
</feature>
<accession>A0ABC8LMJ0</accession>
<evidence type="ECO:0000256" key="1">
    <source>
        <dbReference type="ARBA" id="ARBA00003168"/>
    </source>
</evidence>
<dbReference type="Pfam" id="PF01545">
    <property type="entry name" value="Cation_efflux"/>
    <property type="match status" value="1"/>
</dbReference>
<dbReference type="Gene3D" id="3.30.70.1350">
    <property type="entry name" value="Cation efflux protein, cytoplasmic domain"/>
    <property type="match status" value="1"/>
</dbReference>
<organism evidence="11 12">
    <name type="scientific">Eruca vesicaria subsp. sativa</name>
    <name type="common">Garden rocket</name>
    <name type="synonym">Eruca sativa</name>
    <dbReference type="NCBI Taxonomy" id="29727"/>
    <lineage>
        <taxon>Eukaryota</taxon>
        <taxon>Viridiplantae</taxon>
        <taxon>Streptophyta</taxon>
        <taxon>Embryophyta</taxon>
        <taxon>Tracheophyta</taxon>
        <taxon>Spermatophyta</taxon>
        <taxon>Magnoliopsida</taxon>
        <taxon>eudicotyledons</taxon>
        <taxon>Gunneridae</taxon>
        <taxon>Pentapetalae</taxon>
        <taxon>rosids</taxon>
        <taxon>malvids</taxon>
        <taxon>Brassicales</taxon>
        <taxon>Brassicaceae</taxon>
        <taxon>Brassiceae</taxon>
        <taxon>Eruca</taxon>
    </lineage>
</organism>
<evidence type="ECO:0000256" key="6">
    <source>
        <dbReference type="ARBA" id="ARBA00022989"/>
    </source>
</evidence>
<dbReference type="Pfam" id="PF16916">
    <property type="entry name" value="ZT_dimer"/>
    <property type="match status" value="1"/>
</dbReference>
<evidence type="ECO:0000256" key="4">
    <source>
        <dbReference type="ARBA" id="ARBA00022554"/>
    </source>
</evidence>
<evidence type="ECO:0008006" key="13">
    <source>
        <dbReference type="Google" id="ProtNLM"/>
    </source>
</evidence>
<feature type="transmembrane region" description="Helical" evidence="8">
    <location>
        <begin position="409"/>
        <end position="432"/>
    </location>
</feature>
<dbReference type="InterPro" id="IPR036837">
    <property type="entry name" value="Cation_efflux_CTD_sf"/>
</dbReference>
<dbReference type="SUPFAM" id="SSF160240">
    <property type="entry name" value="Cation efflux protein cytoplasmic domain-like"/>
    <property type="match status" value="1"/>
</dbReference>
<feature type="transmembrane region" description="Helical" evidence="8">
    <location>
        <begin position="288"/>
        <end position="311"/>
    </location>
</feature>
<dbReference type="Gene3D" id="1.20.1510.10">
    <property type="entry name" value="Cation efflux protein transmembrane domain"/>
    <property type="match status" value="1"/>
</dbReference>
<dbReference type="SUPFAM" id="SSF161111">
    <property type="entry name" value="Cation efflux protein transmembrane domain-like"/>
    <property type="match status" value="1"/>
</dbReference>
<comment type="function">
    <text evidence="1">Involved in sequestration of excess metal in the cytoplasm into vacuoles to maintain metal homeostasis.</text>
</comment>
<feature type="domain" description="Cation efflux protein transmembrane" evidence="9">
    <location>
        <begin position="118"/>
        <end position="310"/>
    </location>
</feature>
<feature type="transmembrane region" description="Helical" evidence="8">
    <location>
        <begin position="141"/>
        <end position="162"/>
    </location>
</feature>
<proteinExistence type="predicted"/>
<feature type="transmembrane region" description="Helical" evidence="8">
    <location>
        <begin position="183"/>
        <end position="203"/>
    </location>
</feature>
<reference evidence="11 12" key="1">
    <citation type="submission" date="2022-03" db="EMBL/GenBank/DDBJ databases">
        <authorList>
            <person name="Macdonald S."/>
            <person name="Ahmed S."/>
            <person name="Newling K."/>
        </authorList>
    </citation>
    <scope>NUCLEOTIDE SEQUENCE [LARGE SCALE GENOMIC DNA]</scope>
</reference>
<dbReference type="EMBL" id="CAKOAT010629598">
    <property type="protein sequence ID" value="CAH8384620.1"/>
    <property type="molecule type" value="Genomic_DNA"/>
</dbReference>
<evidence type="ECO:0000256" key="2">
    <source>
        <dbReference type="ARBA" id="ARBA00004128"/>
    </source>
</evidence>
<sequence>MEVNSMETPLLSSNDHEAEVYKPNLTSLVSTMKPNFFIGLPQKLRSVIDPEDPFHIDFSKAVGLKRDEEKYYERQLATLKSFEEVESLIARSEEHVIDEKVVEEDRAERAAQEMAMQISNWANIFLLGLKIYATIKSGSIAIAASTLDSLLDLMAGGILWFTHLSMKNINIYKYPIGKLRVQPVGIIIFAAVMATLGFQVLLVAADKLIANEPSEKMSHDQLIWLYSIMLSATAIKLVLWIYCKSSRNHIVRAYAKDHHFDVVTNVLGLVSAVLGNAFYWWIDPVGAILLAIYTIINWFGTVMENAVSLIGQAAPPEVLQKLTYLVLRQVADNIRCVDTVRAYTFGVLYFVEVDIELPENLPLKEAHAIGETLQIKLEELPEVERAFVHLDFESHHKPEHCFFYNSKRFMIIFLFFFFVHHDNISIYMYVFVCLFK</sequence>
<keyword evidence="6 8" id="KW-1133">Transmembrane helix</keyword>
<dbReference type="InterPro" id="IPR058533">
    <property type="entry name" value="Cation_efflux_TM"/>
</dbReference>